<dbReference type="InterPro" id="IPR054363">
    <property type="entry name" value="GH95_cat"/>
</dbReference>
<dbReference type="GO" id="GO:0004560">
    <property type="term" value="F:alpha-L-fucosidase activity"/>
    <property type="evidence" value="ECO:0007669"/>
    <property type="project" value="InterPro"/>
</dbReference>
<feature type="domain" description="Alpha fucosidase A-like C-terminal" evidence="2">
    <location>
        <begin position="692"/>
        <end position="759"/>
    </location>
</feature>
<dbReference type="AlphaFoldDB" id="A0A1J5SLI4"/>
<evidence type="ECO:0000259" key="1">
    <source>
        <dbReference type="Pfam" id="PF14498"/>
    </source>
</evidence>
<comment type="caution">
    <text evidence="4">The sequence shown here is derived from an EMBL/GenBank/DDBJ whole genome shotgun (WGS) entry which is preliminary data.</text>
</comment>
<dbReference type="Pfam" id="PF22124">
    <property type="entry name" value="Glyco_hydro_95_cat"/>
    <property type="match status" value="1"/>
</dbReference>
<dbReference type="PANTHER" id="PTHR31084">
    <property type="entry name" value="ALPHA-L-FUCOSIDASE 2"/>
    <property type="match status" value="1"/>
</dbReference>
<dbReference type="InterPro" id="IPR027414">
    <property type="entry name" value="GH95_N_dom"/>
</dbReference>
<dbReference type="EMBL" id="MLJW01000027">
    <property type="protein sequence ID" value="OIR09329.1"/>
    <property type="molecule type" value="Genomic_DNA"/>
</dbReference>
<dbReference type="FunFam" id="1.50.10.10:FF:000028">
    <property type="entry name" value="Alpha-L-fucosidase 2"/>
    <property type="match status" value="1"/>
</dbReference>
<evidence type="ECO:0000313" key="4">
    <source>
        <dbReference type="EMBL" id="OIR09329.1"/>
    </source>
</evidence>
<organism evidence="4">
    <name type="scientific">mine drainage metagenome</name>
    <dbReference type="NCBI Taxonomy" id="410659"/>
    <lineage>
        <taxon>unclassified sequences</taxon>
        <taxon>metagenomes</taxon>
        <taxon>ecological metagenomes</taxon>
    </lineage>
</organism>
<dbReference type="InterPro" id="IPR049053">
    <property type="entry name" value="AFCA-like_C"/>
</dbReference>
<evidence type="ECO:0000259" key="3">
    <source>
        <dbReference type="Pfam" id="PF22124"/>
    </source>
</evidence>
<feature type="domain" description="Glycosyl hydrolase family 95 N-terminal" evidence="1">
    <location>
        <begin position="24"/>
        <end position="265"/>
    </location>
</feature>
<dbReference type="GO" id="GO:0005975">
    <property type="term" value="P:carbohydrate metabolic process"/>
    <property type="evidence" value="ECO:0007669"/>
    <property type="project" value="InterPro"/>
</dbReference>
<dbReference type="Gene3D" id="1.50.10.10">
    <property type="match status" value="1"/>
</dbReference>
<reference evidence="4" key="1">
    <citation type="submission" date="2016-10" db="EMBL/GenBank/DDBJ databases">
        <title>Sequence of Gallionella enrichment culture.</title>
        <authorList>
            <person name="Poehlein A."/>
            <person name="Muehling M."/>
            <person name="Daniel R."/>
        </authorList>
    </citation>
    <scope>NUCLEOTIDE SEQUENCE</scope>
</reference>
<dbReference type="PIRSF" id="PIRSF007663">
    <property type="entry name" value="UCP007663"/>
    <property type="match status" value="1"/>
</dbReference>
<name>A0A1J5SLI4_9ZZZZ</name>
<dbReference type="Pfam" id="PF21307">
    <property type="entry name" value="Glyco_hydro_95_C"/>
    <property type="match status" value="1"/>
</dbReference>
<dbReference type="InterPro" id="IPR008928">
    <property type="entry name" value="6-hairpin_glycosidase_sf"/>
</dbReference>
<feature type="domain" description="Glycosyl hydrolase family 95 catalytic" evidence="3">
    <location>
        <begin position="285"/>
        <end position="689"/>
    </location>
</feature>
<proteinExistence type="predicted"/>
<dbReference type="InterPro" id="IPR012341">
    <property type="entry name" value="6hp_glycosidase-like_sf"/>
</dbReference>
<dbReference type="PANTHER" id="PTHR31084:SF0">
    <property type="entry name" value="ALPHA-L-FUCOSIDASE 2"/>
    <property type="match status" value="1"/>
</dbReference>
<gene>
    <name evidence="4" type="ORF">GALL_85620</name>
</gene>
<dbReference type="Pfam" id="PF14498">
    <property type="entry name" value="Glyco_hyd_65N_2"/>
    <property type="match status" value="1"/>
</dbReference>
<dbReference type="SUPFAM" id="SSF48208">
    <property type="entry name" value="Six-hairpin glycosidases"/>
    <property type="match status" value="1"/>
</dbReference>
<dbReference type="InterPro" id="IPR016518">
    <property type="entry name" value="Alpha-L-fucosidase"/>
</dbReference>
<accession>A0A1J5SLI4</accession>
<sequence>MHRLLLAFVLSVTALRASEPGLRLWYTHPGGDPVTEGLPVGNGRLGALIPGGIEHERIVLNEDSVWAGGPYDANNPAAYPALATIRNLLFAGKYAEAQKLTMETQRGLTYANTADFGDYQVLGDLKLDFTLPPGRVSDYRRWLDLDTATAGVSFERGGVRFTRECFASHPDQVIVIRLTADRPGALSFDAGLARQEKASSRTEGADTLVLSGRLSNGHADVGERIAARLRIIPTGGRVEAVGGALLRVRGADSAVILITAATDYRLRHPGQANAECLTSAAAKGFNSLRRAQQADYRALFDRVSLDLPRGPGAGLPTDQRLEANAQGRVDPSLAALYFQFGRYLLISCSRPGGLAANLQGLWADTIYTPWGGDYHTNINVEMNYWPADPANLDECIDPLVDLIEGMVKPGSRTAREQYHARGWTVHTIHNIWGFTAPGWEASWGLFPMAGPWLTRHLWDRYCYTGDTAQLRRYWPTMKGSAEFVLDWLVTDPKTGKLVSGPANSPENTFILPDGTHAQFCMGPAMDQEIVWDLFTNVLSAARVLGIHDAFTRSVASALARLQRPRIGPDGRLMEWSEPFREADPHHRHVSPLFGLYPGDEISLSRTPALAQAARKLLESRGDNGTGWSLAWKIAFWARLHDGDHANRLLQDLLHPAGKGAGTYPNLFDACPPFQIDGNFGGTAAIAEMLVHSTPDEITLLPALPSAWPAGRVSGLRARGVFEVSLSWADGKLRRATLRSLKGNPLRVRCGTAEVRIDTRPGEVIELDGPALRRVRAH</sequence>
<evidence type="ECO:0000259" key="2">
    <source>
        <dbReference type="Pfam" id="PF21307"/>
    </source>
</evidence>
<protein>
    <submittedName>
        <fullName evidence="4">Uncharacterized protein</fullName>
    </submittedName>
</protein>